<dbReference type="EMBL" id="JAASWV010000007">
    <property type="protein sequence ID" value="MBC2310568.1"/>
    <property type="molecule type" value="Genomic_DNA"/>
</dbReference>
<comment type="caution">
    <text evidence="4">The sequence shown here is derived from an EMBL/GenBank/DDBJ whole genome shotgun (WGS) entry which is preliminary data.</text>
</comment>
<dbReference type="InterPro" id="IPR036291">
    <property type="entry name" value="NAD(P)-bd_dom_sf"/>
</dbReference>
<dbReference type="SUPFAM" id="SSF51735">
    <property type="entry name" value="NAD(P)-binding Rossmann-fold domains"/>
    <property type="match status" value="2"/>
</dbReference>
<dbReference type="CDD" id="cd05237">
    <property type="entry name" value="UDP_invert_4-6DH_SDR_e"/>
    <property type="match status" value="1"/>
</dbReference>
<evidence type="ECO:0000256" key="1">
    <source>
        <dbReference type="ARBA" id="ARBA00007430"/>
    </source>
</evidence>
<sequence>MEILRRVGLWSIVDTGMIWLAAALAFYGATSGNIITTAIVLTVTYHVFAVTFQLQGRTWSHTSVQDLLAVVKVVSLAIAVSMIAIAVMTGLTSLEIGFFIFTFIAQLMLIGGTRLAVRLRRDRTQQKAQQQSVRTLIIGAGEAGTQLLQHLQKNTKSDVLPVGFIDDNKKKHKTRLLNVPVFGGMNQLETIVAKAQIEQIIIAMPSMPHATLQAITKQAMATKVEVKTLPELADILSGKLSVSQVQEVDVENLLGRDPVQLDMAAIATNLTGETILVTGAGGSIGSEICRQIMTFNPARILLLGHGEHSIYQIHRELGQLDSDVELLPLIVDIQDIKRLRDVMQTYQPDVIYHAAAHKHVPLMEANPLEAVKNNVYGTRNVAQIAHEIGVKNMVMVSSDKAVNPPNVMGATKRIAEMIIQSFDEKSNTKFVAVRFGNVLGSSGSVVPLFKEQIKKGQPITITDKRMTRYFMTIPEAAKLVLQAGSLAKGGEVFVLDMGEPVKIIDLAKNLIRLSGLTENEIPIIETGIRPGEKLYEELLTTDELVAEQIFPKIFVGKVTPMKEDVILEYLQTILQLSDQEAAQKTIKLANASCNQGDEQIV</sequence>
<dbReference type="RefSeq" id="WP_185641816.1">
    <property type="nucleotide sequence ID" value="NZ_JAASWV010000007.1"/>
</dbReference>
<keyword evidence="2" id="KW-0472">Membrane</keyword>
<evidence type="ECO:0000259" key="3">
    <source>
        <dbReference type="Pfam" id="PF02719"/>
    </source>
</evidence>
<evidence type="ECO:0000313" key="5">
    <source>
        <dbReference type="Proteomes" id="UP000565628"/>
    </source>
</evidence>
<feature type="domain" description="Polysaccharide biosynthesis protein CapD-like" evidence="3">
    <location>
        <begin position="275"/>
        <end position="556"/>
    </location>
</feature>
<accession>A0A7X0ZU50</accession>
<dbReference type="InterPro" id="IPR051203">
    <property type="entry name" value="Polysaccharide_Synthase-Rel"/>
</dbReference>
<dbReference type="PANTHER" id="PTHR43318:SF1">
    <property type="entry name" value="POLYSACCHARIDE BIOSYNTHESIS PROTEIN EPSC-RELATED"/>
    <property type="match status" value="1"/>
</dbReference>
<keyword evidence="2" id="KW-1133">Transmembrane helix</keyword>
<feature type="transmembrane region" description="Helical" evidence="2">
    <location>
        <begin position="34"/>
        <end position="55"/>
    </location>
</feature>
<keyword evidence="2" id="KW-0812">Transmembrane</keyword>
<feature type="transmembrane region" description="Helical" evidence="2">
    <location>
        <begin position="96"/>
        <end position="117"/>
    </location>
</feature>
<dbReference type="Proteomes" id="UP000565628">
    <property type="component" value="Unassembled WGS sequence"/>
</dbReference>
<dbReference type="InterPro" id="IPR003869">
    <property type="entry name" value="Polysac_CapD-like"/>
</dbReference>
<feature type="transmembrane region" description="Helical" evidence="2">
    <location>
        <begin position="67"/>
        <end position="90"/>
    </location>
</feature>
<reference evidence="4 5" key="1">
    <citation type="submission" date="2020-03" db="EMBL/GenBank/DDBJ databases">
        <title>Soil Listeria distribution.</title>
        <authorList>
            <person name="Liao J."/>
            <person name="Wiedmann M."/>
        </authorList>
    </citation>
    <scope>NUCLEOTIDE SEQUENCE [LARGE SCALE GENOMIC DNA]</scope>
    <source>
        <strain evidence="4 5">FSL L7-0039</strain>
    </source>
</reference>
<dbReference type="PANTHER" id="PTHR43318">
    <property type="entry name" value="UDP-N-ACETYLGLUCOSAMINE 4,6-DEHYDRATASE"/>
    <property type="match status" value="1"/>
</dbReference>
<dbReference type="Pfam" id="PF02719">
    <property type="entry name" value="Polysacc_synt_2"/>
    <property type="match status" value="1"/>
</dbReference>
<dbReference type="Pfam" id="PF13727">
    <property type="entry name" value="CoA_binding_3"/>
    <property type="match status" value="1"/>
</dbReference>
<protein>
    <submittedName>
        <fullName evidence="4">Polysaccharide biosynthesis protein</fullName>
    </submittedName>
</protein>
<proteinExistence type="inferred from homology"/>
<dbReference type="Gene3D" id="3.40.50.720">
    <property type="entry name" value="NAD(P)-binding Rossmann-like Domain"/>
    <property type="match status" value="2"/>
</dbReference>
<name>A0A7X0ZU50_9LIST</name>
<organism evidence="4 5">
    <name type="scientific">Listeria booriae</name>
    <dbReference type="NCBI Taxonomy" id="1552123"/>
    <lineage>
        <taxon>Bacteria</taxon>
        <taxon>Bacillati</taxon>
        <taxon>Bacillota</taxon>
        <taxon>Bacilli</taxon>
        <taxon>Bacillales</taxon>
        <taxon>Listeriaceae</taxon>
        <taxon>Listeria</taxon>
    </lineage>
</organism>
<feature type="transmembrane region" description="Helical" evidence="2">
    <location>
        <begin position="7"/>
        <end position="28"/>
    </location>
</feature>
<gene>
    <name evidence="4" type="ORF">HCJ81_06685</name>
</gene>
<evidence type="ECO:0000256" key="2">
    <source>
        <dbReference type="SAM" id="Phobius"/>
    </source>
</evidence>
<evidence type="ECO:0000313" key="4">
    <source>
        <dbReference type="EMBL" id="MBC2310568.1"/>
    </source>
</evidence>
<comment type="similarity">
    <text evidence="1">Belongs to the polysaccharide synthase family.</text>
</comment>
<dbReference type="AlphaFoldDB" id="A0A7X0ZU50"/>